<feature type="domain" description="SnoaL-like" evidence="1">
    <location>
        <begin position="15"/>
        <end position="141"/>
    </location>
</feature>
<dbReference type="Gene3D" id="3.10.450.50">
    <property type="match status" value="1"/>
</dbReference>
<sequence>MTSRRSGSEPDDRLLYAEVQQYYARQMQSLDARKLEAYAETFTEDGEFSHTPGREPSRTRAGITADLYDFHKRFEGDPVQRRHWFNMIDLDPQDDGSIHSTFYVLVVTTRPGVREPEVAPSCLVHDVLVRENGELRNRSRRVGYDQFLI</sequence>
<dbReference type="Proteomes" id="UP000218944">
    <property type="component" value="Unassembled WGS sequence"/>
</dbReference>
<dbReference type="InterPro" id="IPR032710">
    <property type="entry name" value="NTF2-like_dom_sf"/>
</dbReference>
<evidence type="ECO:0000259" key="1">
    <source>
        <dbReference type="Pfam" id="PF13577"/>
    </source>
</evidence>
<dbReference type="CDD" id="cd00531">
    <property type="entry name" value="NTF2_like"/>
    <property type="match status" value="1"/>
</dbReference>
<reference evidence="2 3" key="1">
    <citation type="submission" date="2017-08" db="EMBL/GenBank/DDBJ databases">
        <title>Genome sequence of Streptomyces albireticuli NRRL B-1670.</title>
        <authorList>
            <person name="Graham D.E."/>
            <person name="Mahan K.M."/>
            <person name="Klingeman D.M."/>
            <person name="Hettich R.L."/>
            <person name="Parry R.J."/>
            <person name="Spain J.C."/>
        </authorList>
    </citation>
    <scope>NUCLEOTIDE SEQUENCE [LARGE SCALE GENOMIC DNA]</scope>
    <source>
        <strain evidence="2 3">NRRL B-1670</strain>
    </source>
</reference>
<name>A0A2A2DFT9_9ACTN</name>
<dbReference type="Pfam" id="PF13577">
    <property type="entry name" value="SnoaL_4"/>
    <property type="match status" value="1"/>
</dbReference>
<dbReference type="AlphaFoldDB" id="A0A2A2DFT9"/>
<keyword evidence="3" id="KW-1185">Reference proteome</keyword>
<comment type="caution">
    <text evidence="2">The sequence shown here is derived from an EMBL/GenBank/DDBJ whole genome shotgun (WGS) entry which is preliminary data.</text>
</comment>
<dbReference type="RefSeq" id="WP_095578860.1">
    <property type="nucleotide sequence ID" value="NZ_JAJQQQ010000001.1"/>
</dbReference>
<proteinExistence type="predicted"/>
<evidence type="ECO:0000313" key="3">
    <source>
        <dbReference type="Proteomes" id="UP000218944"/>
    </source>
</evidence>
<dbReference type="InterPro" id="IPR037401">
    <property type="entry name" value="SnoaL-like"/>
</dbReference>
<organism evidence="2 3">
    <name type="scientific">Streptomyces albireticuli</name>
    <dbReference type="NCBI Taxonomy" id="1940"/>
    <lineage>
        <taxon>Bacteria</taxon>
        <taxon>Bacillati</taxon>
        <taxon>Actinomycetota</taxon>
        <taxon>Actinomycetes</taxon>
        <taxon>Kitasatosporales</taxon>
        <taxon>Streptomycetaceae</taxon>
        <taxon>Streptomyces</taxon>
    </lineage>
</organism>
<dbReference type="SUPFAM" id="SSF54427">
    <property type="entry name" value="NTF2-like"/>
    <property type="match status" value="1"/>
</dbReference>
<evidence type="ECO:0000313" key="2">
    <source>
        <dbReference type="EMBL" id="PAU50361.1"/>
    </source>
</evidence>
<protein>
    <recommendedName>
        <fullName evidence="1">SnoaL-like domain-containing protein</fullName>
    </recommendedName>
</protein>
<accession>A0A2A2DFT9</accession>
<dbReference type="EMBL" id="NSJV01000058">
    <property type="protein sequence ID" value="PAU50361.1"/>
    <property type="molecule type" value="Genomic_DNA"/>
</dbReference>
<gene>
    <name evidence="2" type="ORF">CK936_02935</name>
</gene>